<reference evidence="3" key="1">
    <citation type="submission" date="2020-08" db="EMBL/GenBank/DDBJ databases">
        <title>Plant Genome Project.</title>
        <authorList>
            <person name="Zhang R.-G."/>
        </authorList>
    </citation>
    <scope>NUCLEOTIDE SEQUENCE</scope>
    <source>
        <strain evidence="3">WSP0</strain>
        <tissue evidence="3">Leaf</tissue>
    </source>
</reference>
<name>A0AAV6KKH8_9ERIC</name>
<evidence type="ECO:0000259" key="2">
    <source>
        <dbReference type="Pfam" id="PF26130"/>
    </source>
</evidence>
<dbReference type="AlphaFoldDB" id="A0AAV6KKH8"/>
<feature type="compositionally biased region" description="Polar residues" evidence="1">
    <location>
        <begin position="481"/>
        <end position="494"/>
    </location>
</feature>
<feature type="compositionally biased region" description="Gly residues" evidence="1">
    <location>
        <begin position="323"/>
        <end position="346"/>
    </location>
</feature>
<dbReference type="EMBL" id="JACTNZ010000004">
    <property type="protein sequence ID" value="KAG5552814.1"/>
    <property type="molecule type" value="Genomic_DNA"/>
</dbReference>
<evidence type="ECO:0000313" key="3">
    <source>
        <dbReference type="EMBL" id="KAG5552814.1"/>
    </source>
</evidence>
<protein>
    <recommendedName>
        <fullName evidence="2">PB1-like domain-containing protein</fullName>
    </recommendedName>
</protein>
<dbReference type="Proteomes" id="UP000823749">
    <property type="component" value="Chromosome 4"/>
</dbReference>
<feature type="domain" description="PB1-like" evidence="2">
    <location>
        <begin position="9"/>
        <end position="98"/>
    </location>
</feature>
<feature type="region of interest" description="Disordered" evidence="1">
    <location>
        <begin position="276"/>
        <end position="354"/>
    </location>
</feature>
<dbReference type="InterPro" id="IPR058594">
    <property type="entry name" value="PB1-like_dom_pln"/>
</dbReference>
<evidence type="ECO:0000256" key="1">
    <source>
        <dbReference type="SAM" id="MobiDB-lite"/>
    </source>
</evidence>
<accession>A0AAV6KKH8</accession>
<evidence type="ECO:0000313" key="4">
    <source>
        <dbReference type="Proteomes" id="UP000823749"/>
    </source>
</evidence>
<feature type="compositionally biased region" description="Gly residues" evidence="1">
    <location>
        <begin position="142"/>
        <end position="168"/>
    </location>
</feature>
<comment type="caution">
    <text evidence="3">The sequence shown here is derived from an EMBL/GenBank/DDBJ whole genome shotgun (WGS) entry which is preliminary data.</text>
</comment>
<feature type="compositionally biased region" description="Gly residues" evidence="1">
    <location>
        <begin position="194"/>
        <end position="204"/>
    </location>
</feature>
<feature type="compositionally biased region" description="Gly residues" evidence="1">
    <location>
        <begin position="293"/>
        <end position="314"/>
    </location>
</feature>
<feature type="compositionally biased region" description="Polar residues" evidence="1">
    <location>
        <begin position="227"/>
        <end position="236"/>
    </location>
</feature>
<dbReference type="Pfam" id="PF26130">
    <property type="entry name" value="PB1-like"/>
    <property type="match status" value="1"/>
</dbReference>
<feature type="region of interest" description="Disordered" evidence="1">
    <location>
        <begin position="450"/>
        <end position="494"/>
    </location>
</feature>
<organism evidence="3 4">
    <name type="scientific">Rhododendron griersonianum</name>
    <dbReference type="NCBI Taxonomy" id="479676"/>
    <lineage>
        <taxon>Eukaryota</taxon>
        <taxon>Viridiplantae</taxon>
        <taxon>Streptophyta</taxon>
        <taxon>Embryophyta</taxon>
        <taxon>Tracheophyta</taxon>
        <taxon>Spermatophyta</taxon>
        <taxon>Magnoliopsida</taxon>
        <taxon>eudicotyledons</taxon>
        <taxon>Gunneridae</taxon>
        <taxon>Pentapetalae</taxon>
        <taxon>asterids</taxon>
        <taxon>Ericales</taxon>
        <taxon>Ericaceae</taxon>
        <taxon>Ericoideae</taxon>
        <taxon>Rhodoreae</taxon>
        <taxon>Rhododendron</taxon>
    </lineage>
</organism>
<sequence>MEEELDLRCTLLAHVGGKLLRGAHWEYKDGVTAEIKVDPDSFTFYEFMDVIREIGYTVQDDNISVYYTLPVPDINNGFVALRNHDDMVNMFAAHMLNGIKYFSIDIYVDCPNVVNSEDEELIEELIGVDQGCIIELRGDQQVGGGGGQGYGDQYGQYGQQGVGEGQGGGDEDGGGDQHGEVGVGVEGDDEDGEVGVGVGEGGEGVDANKSGEMDDDGSSDSEWLPNDDSSTSTASFSGVEESSDEEEEESIPLEMAMAEDLEMIMAEEMIIAEDRGLVPCTSSGREKDNNTGSGRGARGGKTGTSGGTGTGTRGRGGKVKVSGRGGGAQKTGRGGTMVIGGTGRGGDPAPNKGQVVVGGRGRGRGRGRGGSTPALPGVVIKERCQQNGGNNGICQQPTIGKGKAPIIAKAKVPIPRFGGAETVAPRVGLPNPQGWRRSTRLGNAIFWSQPSSSSAASCASASGNGNATMPTTPIPRLDSQGACSTPSSTQKSGI</sequence>
<feature type="compositionally biased region" description="Low complexity" evidence="1">
    <location>
        <begin position="451"/>
        <end position="462"/>
    </location>
</feature>
<proteinExistence type="predicted"/>
<feature type="region of interest" description="Disordered" evidence="1">
    <location>
        <begin position="142"/>
        <end position="251"/>
    </location>
</feature>
<feature type="compositionally biased region" description="Acidic residues" evidence="1">
    <location>
        <begin position="241"/>
        <end position="251"/>
    </location>
</feature>
<keyword evidence="4" id="KW-1185">Reference proteome</keyword>
<gene>
    <name evidence="3" type="ORF">RHGRI_010801</name>
</gene>